<accession>A0A1I3YQU4</accession>
<comment type="caution">
    <text evidence="1">The sequence shown here is derived from an EMBL/GenBank/DDBJ whole genome shotgun (WGS) entry which is preliminary data.</text>
</comment>
<dbReference type="Proteomes" id="UP000198841">
    <property type="component" value="Unassembled WGS sequence"/>
</dbReference>
<protein>
    <submittedName>
        <fullName evidence="1">Uncharacterized protein</fullName>
    </submittedName>
</protein>
<reference evidence="1 2" key="1">
    <citation type="submission" date="2016-10" db="EMBL/GenBank/DDBJ databases">
        <authorList>
            <person name="Varghese N."/>
            <person name="Submissions S."/>
        </authorList>
    </citation>
    <scope>NUCLEOTIDE SEQUENCE [LARGE SCALE GENOMIC DNA]</scope>
    <source>
        <strain evidence="1 2">YR512</strain>
    </source>
</reference>
<gene>
    <name evidence="1" type="ORF">SAMN05518863_106182</name>
</gene>
<sequence>MQNGQNIVASFARVFYVMDGLKNNFIFNFANTREKYSFRIYSLF</sequence>
<organism evidence="1 2">
    <name type="scientific">Candidatus Pantoea symbiotica</name>
    <dbReference type="NCBI Taxonomy" id="1884370"/>
    <lineage>
        <taxon>Bacteria</taxon>
        <taxon>Pseudomonadati</taxon>
        <taxon>Pseudomonadota</taxon>
        <taxon>Gammaproteobacteria</taxon>
        <taxon>Enterobacterales</taxon>
        <taxon>Erwiniaceae</taxon>
        <taxon>Pantoea</taxon>
    </lineage>
</organism>
<name>A0A1I3YQU4_9GAMM</name>
<evidence type="ECO:0000313" key="1">
    <source>
        <dbReference type="EMBL" id="SFK34228.1"/>
    </source>
</evidence>
<keyword evidence="2" id="KW-1185">Reference proteome</keyword>
<dbReference type="EMBL" id="FOSD01000006">
    <property type="protein sequence ID" value="SFK34228.1"/>
    <property type="molecule type" value="Genomic_DNA"/>
</dbReference>
<proteinExistence type="predicted"/>
<evidence type="ECO:0000313" key="2">
    <source>
        <dbReference type="Proteomes" id="UP000198841"/>
    </source>
</evidence>